<feature type="compositionally biased region" description="Polar residues" evidence="1">
    <location>
        <begin position="16"/>
        <end position="26"/>
    </location>
</feature>
<keyword evidence="3" id="KW-1185">Reference proteome</keyword>
<proteinExistence type="predicted"/>
<dbReference type="Proteomes" id="UP001497516">
    <property type="component" value="Chromosome 9"/>
</dbReference>
<organism evidence="2 3">
    <name type="scientific">Linum trigynum</name>
    <dbReference type="NCBI Taxonomy" id="586398"/>
    <lineage>
        <taxon>Eukaryota</taxon>
        <taxon>Viridiplantae</taxon>
        <taxon>Streptophyta</taxon>
        <taxon>Embryophyta</taxon>
        <taxon>Tracheophyta</taxon>
        <taxon>Spermatophyta</taxon>
        <taxon>Magnoliopsida</taxon>
        <taxon>eudicotyledons</taxon>
        <taxon>Gunneridae</taxon>
        <taxon>Pentapetalae</taxon>
        <taxon>rosids</taxon>
        <taxon>fabids</taxon>
        <taxon>Malpighiales</taxon>
        <taxon>Linaceae</taxon>
        <taxon>Linum</taxon>
    </lineage>
</organism>
<protein>
    <submittedName>
        <fullName evidence="2">Uncharacterized protein</fullName>
    </submittedName>
</protein>
<dbReference type="AlphaFoldDB" id="A0AAV2GN59"/>
<evidence type="ECO:0000313" key="3">
    <source>
        <dbReference type="Proteomes" id="UP001497516"/>
    </source>
</evidence>
<feature type="region of interest" description="Disordered" evidence="1">
    <location>
        <begin position="1"/>
        <end position="29"/>
    </location>
</feature>
<evidence type="ECO:0000256" key="1">
    <source>
        <dbReference type="SAM" id="MobiDB-lite"/>
    </source>
</evidence>
<accession>A0AAV2GN59</accession>
<dbReference type="EMBL" id="OZ034822">
    <property type="protein sequence ID" value="CAL1411667.1"/>
    <property type="molecule type" value="Genomic_DNA"/>
</dbReference>
<gene>
    <name evidence="2" type="ORF">LTRI10_LOCUS51009</name>
</gene>
<feature type="region of interest" description="Disordered" evidence="1">
    <location>
        <begin position="51"/>
        <end position="79"/>
    </location>
</feature>
<sequence>MARLSKKKEECKQNYKRSNFNNNGGTRNLRCYGIGIGSSFPKARRAEVVAKIKPGEGTESRGPSSSSSSSAVVHAGTTI</sequence>
<name>A0AAV2GN59_9ROSI</name>
<reference evidence="2 3" key="1">
    <citation type="submission" date="2024-04" db="EMBL/GenBank/DDBJ databases">
        <authorList>
            <person name="Fracassetti M."/>
        </authorList>
    </citation>
    <scope>NUCLEOTIDE SEQUENCE [LARGE SCALE GENOMIC DNA]</scope>
</reference>
<evidence type="ECO:0000313" key="2">
    <source>
        <dbReference type="EMBL" id="CAL1411667.1"/>
    </source>
</evidence>